<protein>
    <submittedName>
        <fullName evidence="2">Uncharacterized protein</fullName>
    </submittedName>
</protein>
<proteinExistence type="predicted"/>
<keyword evidence="1" id="KW-0812">Transmembrane</keyword>
<evidence type="ECO:0000313" key="2">
    <source>
        <dbReference type="EMBL" id="KXU16210.1"/>
    </source>
</evidence>
<evidence type="ECO:0000313" key="3">
    <source>
        <dbReference type="Proteomes" id="UP000072989"/>
    </source>
</evidence>
<feature type="transmembrane region" description="Helical" evidence="1">
    <location>
        <begin position="26"/>
        <end position="43"/>
    </location>
</feature>
<accession>A0A139RN89</accession>
<name>A0A139RN89_STROR</name>
<evidence type="ECO:0000256" key="1">
    <source>
        <dbReference type="SAM" id="Phobius"/>
    </source>
</evidence>
<keyword evidence="1" id="KW-1133">Transmembrane helix</keyword>
<reference evidence="2 3" key="1">
    <citation type="submission" date="2016-01" db="EMBL/GenBank/DDBJ databases">
        <title>Highly variable Streptococcus oralis are common among viridans streptococci isolated from primates.</title>
        <authorList>
            <person name="Denapaite D."/>
            <person name="Rieger M."/>
            <person name="Koendgen S."/>
            <person name="Brueckner R."/>
            <person name="Ochigava I."/>
            <person name="Kappeler P."/>
            <person name="Maetz-Rensing K."/>
            <person name="Leendertz F."/>
            <person name="Hakenbeck R."/>
        </authorList>
    </citation>
    <scope>NUCLEOTIDE SEQUENCE [LARGE SCALE GENOMIC DNA]</scope>
    <source>
        <strain evidence="2 3">DD17</strain>
    </source>
</reference>
<dbReference type="EMBL" id="LQZE01000123">
    <property type="protein sequence ID" value="KXU16210.1"/>
    <property type="molecule type" value="Genomic_DNA"/>
</dbReference>
<dbReference type="PATRIC" id="fig|1303.87.peg.699"/>
<keyword evidence="1" id="KW-0472">Membrane</keyword>
<sequence length="44" mass="5287">MVKTLFHKKLKHSEITIKTTTWKEKLEILVGLALLALIIWYFMR</sequence>
<dbReference type="Proteomes" id="UP000072989">
    <property type="component" value="Unassembled WGS sequence"/>
</dbReference>
<comment type="caution">
    <text evidence="2">The sequence shown here is derived from an EMBL/GenBank/DDBJ whole genome shotgun (WGS) entry which is preliminary data.</text>
</comment>
<gene>
    <name evidence="2" type="ORF">SORDD17_00575</name>
</gene>
<organism evidence="2 3">
    <name type="scientific">Streptococcus oralis</name>
    <dbReference type="NCBI Taxonomy" id="1303"/>
    <lineage>
        <taxon>Bacteria</taxon>
        <taxon>Bacillati</taxon>
        <taxon>Bacillota</taxon>
        <taxon>Bacilli</taxon>
        <taxon>Lactobacillales</taxon>
        <taxon>Streptococcaceae</taxon>
        <taxon>Streptococcus</taxon>
    </lineage>
</organism>
<dbReference type="AlphaFoldDB" id="A0A139RN89"/>